<dbReference type="Gene3D" id="6.10.340.10">
    <property type="match status" value="1"/>
</dbReference>
<comment type="subcellular location">
    <subcellularLocation>
        <location evidence="2">Membrane</location>
    </subcellularLocation>
</comment>
<dbReference type="Pfam" id="PF02518">
    <property type="entry name" value="HATPase_c"/>
    <property type="match status" value="1"/>
</dbReference>
<feature type="domain" description="HAMP" evidence="13">
    <location>
        <begin position="168"/>
        <end position="221"/>
    </location>
</feature>
<evidence type="ECO:0000256" key="5">
    <source>
        <dbReference type="ARBA" id="ARBA00022679"/>
    </source>
</evidence>
<dbReference type="Gene3D" id="1.10.287.130">
    <property type="match status" value="1"/>
</dbReference>
<dbReference type="PANTHER" id="PTHR45436">
    <property type="entry name" value="SENSOR HISTIDINE KINASE YKOH"/>
    <property type="match status" value="1"/>
</dbReference>
<dbReference type="GO" id="GO:0016301">
    <property type="term" value="F:kinase activity"/>
    <property type="evidence" value="ECO:0007669"/>
    <property type="project" value="UniProtKB-KW"/>
</dbReference>
<dbReference type="EMBL" id="AP026560">
    <property type="protein sequence ID" value="BDP41415.1"/>
    <property type="molecule type" value="Genomic_DNA"/>
</dbReference>
<dbReference type="Gene3D" id="3.30.565.10">
    <property type="entry name" value="Histidine kinase-like ATPase, C-terminal domain"/>
    <property type="match status" value="1"/>
</dbReference>
<accession>A0ABN6RF54</accession>
<proteinExistence type="predicted"/>
<dbReference type="Pfam" id="PF00672">
    <property type="entry name" value="HAMP"/>
    <property type="match status" value="1"/>
</dbReference>
<dbReference type="InterPro" id="IPR050428">
    <property type="entry name" value="TCS_sensor_his_kinase"/>
</dbReference>
<evidence type="ECO:0000259" key="12">
    <source>
        <dbReference type="PROSITE" id="PS50109"/>
    </source>
</evidence>
<keyword evidence="5" id="KW-0808">Transferase</keyword>
<name>A0ABN6RF54_9DEIO</name>
<dbReference type="SUPFAM" id="SSF158472">
    <property type="entry name" value="HAMP domain-like"/>
    <property type="match status" value="1"/>
</dbReference>
<dbReference type="Proteomes" id="UP001064971">
    <property type="component" value="Chromosome"/>
</dbReference>
<dbReference type="InterPro" id="IPR036890">
    <property type="entry name" value="HATPase_C_sf"/>
</dbReference>
<dbReference type="CDD" id="cd06225">
    <property type="entry name" value="HAMP"/>
    <property type="match status" value="1"/>
</dbReference>
<dbReference type="CDD" id="cd00075">
    <property type="entry name" value="HATPase"/>
    <property type="match status" value="1"/>
</dbReference>
<dbReference type="SUPFAM" id="SSF55874">
    <property type="entry name" value="ATPase domain of HSP90 chaperone/DNA topoisomerase II/histidine kinase"/>
    <property type="match status" value="1"/>
</dbReference>
<dbReference type="PRINTS" id="PR00344">
    <property type="entry name" value="BCTRLSENSOR"/>
</dbReference>
<dbReference type="InterPro" id="IPR003660">
    <property type="entry name" value="HAMP_dom"/>
</dbReference>
<comment type="catalytic activity">
    <reaction evidence="1">
        <text>ATP + protein L-histidine = ADP + protein N-phospho-L-histidine.</text>
        <dbReference type="EC" id="2.7.13.3"/>
    </reaction>
</comment>
<sequence length="459" mass="48912">MSLRGRLLLALLVLLTATLVPLGVYLGLRVGDFAREQAARALAGQVAVVARDGEAGTTREALTLLQYELFNLALTRGTWGLIVTPGGVLYSDSGPHSPPPRSVVEEVRASGAGEWGGLQLARSGDAVIGLAVREDEVRTLTRDVLLAYGLGALLAFVFAGLLGALLLRLGLAPLRQMARRAEHLSAASLAERLPETGTRDEVQSLAVSLNRMLARLDDAFTRLRAEEERTRQFAADASHELRTPLTALQGGLDVLERVKDDPAARDRLLEGLRREARRAGRLVNDLLTLTRLGAGEALLAERFDPAALLRAVAQTASDLAPHLHFRVEADRAEVWADRSRVEGAVWNLVRNAVAATPGGETVTLRVREEGPGVTVSVVNPAEVEPEFLERMFGRFVRGPGSGEGSGLGLAIVRATARAHGGEAFARPTPGGLEVGFTLPAGIQRTFSGSPGDAQPPRLP</sequence>
<dbReference type="PROSITE" id="PS50885">
    <property type="entry name" value="HAMP"/>
    <property type="match status" value="1"/>
</dbReference>
<evidence type="ECO:0000256" key="6">
    <source>
        <dbReference type="ARBA" id="ARBA00022692"/>
    </source>
</evidence>
<keyword evidence="7 14" id="KW-0418">Kinase</keyword>
<dbReference type="SMART" id="SM00387">
    <property type="entry name" value="HATPase_c"/>
    <property type="match status" value="1"/>
</dbReference>
<dbReference type="InterPro" id="IPR004358">
    <property type="entry name" value="Sig_transdc_His_kin-like_C"/>
</dbReference>
<evidence type="ECO:0000256" key="4">
    <source>
        <dbReference type="ARBA" id="ARBA00022553"/>
    </source>
</evidence>
<evidence type="ECO:0000256" key="1">
    <source>
        <dbReference type="ARBA" id="ARBA00000085"/>
    </source>
</evidence>
<feature type="transmembrane region" description="Helical" evidence="11">
    <location>
        <begin position="145"/>
        <end position="171"/>
    </location>
</feature>
<evidence type="ECO:0000256" key="11">
    <source>
        <dbReference type="SAM" id="Phobius"/>
    </source>
</evidence>
<evidence type="ECO:0000259" key="13">
    <source>
        <dbReference type="PROSITE" id="PS50885"/>
    </source>
</evidence>
<keyword evidence="15" id="KW-1185">Reference proteome</keyword>
<evidence type="ECO:0000256" key="10">
    <source>
        <dbReference type="ARBA" id="ARBA00023136"/>
    </source>
</evidence>
<dbReference type="CDD" id="cd00082">
    <property type="entry name" value="HisKA"/>
    <property type="match status" value="1"/>
</dbReference>
<keyword evidence="8 11" id="KW-1133">Transmembrane helix</keyword>
<keyword evidence="10 11" id="KW-0472">Membrane</keyword>
<dbReference type="SUPFAM" id="SSF47384">
    <property type="entry name" value="Homodimeric domain of signal transducing histidine kinase"/>
    <property type="match status" value="1"/>
</dbReference>
<dbReference type="PANTHER" id="PTHR45436:SF5">
    <property type="entry name" value="SENSOR HISTIDINE KINASE TRCS"/>
    <property type="match status" value="1"/>
</dbReference>
<dbReference type="InterPro" id="IPR003594">
    <property type="entry name" value="HATPase_dom"/>
</dbReference>
<evidence type="ECO:0000256" key="9">
    <source>
        <dbReference type="ARBA" id="ARBA00023012"/>
    </source>
</evidence>
<feature type="domain" description="Histidine kinase" evidence="12">
    <location>
        <begin position="236"/>
        <end position="442"/>
    </location>
</feature>
<dbReference type="InterPro" id="IPR036097">
    <property type="entry name" value="HisK_dim/P_sf"/>
</dbReference>
<dbReference type="RefSeq" id="WP_264777182.1">
    <property type="nucleotide sequence ID" value="NZ_AP026560.1"/>
</dbReference>
<evidence type="ECO:0000313" key="15">
    <source>
        <dbReference type="Proteomes" id="UP001064971"/>
    </source>
</evidence>
<dbReference type="InterPro" id="IPR003661">
    <property type="entry name" value="HisK_dim/P_dom"/>
</dbReference>
<evidence type="ECO:0000256" key="2">
    <source>
        <dbReference type="ARBA" id="ARBA00004370"/>
    </source>
</evidence>
<gene>
    <name evidence="14" type="ORF">DAETH_13840</name>
</gene>
<dbReference type="PROSITE" id="PS50109">
    <property type="entry name" value="HIS_KIN"/>
    <property type="match status" value="1"/>
</dbReference>
<dbReference type="Pfam" id="PF00512">
    <property type="entry name" value="HisKA"/>
    <property type="match status" value="1"/>
</dbReference>
<dbReference type="InterPro" id="IPR005467">
    <property type="entry name" value="His_kinase_dom"/>
</dbReference>
<keyword evidence="4" id="KW-0597">Phosphoprotein</keyword>
<evidence type="ECO:0000256" key="8">
    <source>
        <dbReference type="ARBA" id="ARBA00022989"/>
    </source>
</evidence>
<organism evidence="14 15">
    <name type="scientific">Deinococcus aetherius</name>
    <dbReference type="NCBI Taxonomy" id="200252"/>
    <lineage>
        <taxon>Bacteria</taxon>
        <taxon>Thermotogati</taxon>
        <taxon>Deinococcota</taxon>
        <taxon>Deinococci</taxon>
        <taxon>Deinococcales</taxon>
        <taxon>Deinococcaceae</taxon>
        <taxon>Deinococcus</taxon>
    </lineage>
</organism>
<dbReference type="SMART" id="SM00304">
    <property type="entry name" value="HAMP"/>
    <property type="match status" value="1"/>
</dbReference>
<evidence type="ECO:0000256" key="7">
    <source>
        <dbReference type="ARBA" id="ARBA00022777"/>
    </source>
</evidence>
<evidence type="ECO:0000256" key="3">
    <source>
        <dbReference type="ARBA" id="ARBA00012438"/>
    </source>
</evidence>
<keyword evidence="9" id="KW-0902">Two-component regulatory system</keyword>
<dbReference type="SMART" id="SM00388">
    <property type="entry name" value="HisKA"/>
    <property type="match status" value="1"/>
</dbReference>
<dbReference type="EC" id="2.7.13.3" evidence="3"/>
<evidence type="ECO:0000313" key="14">
    <source>
        <dbReference type="EMBL" id="BDP41415.1"/>
    </source>
</evidence>
<protein>
    <recommendedName>
        <fullName evidence="3">histidine kinase</fullName>
        <ecNumber evidence="3">2.7.13.3</ecNumber>
    </recommendedName>
</protein>
<reference evidence="14" key="1">
    <citation type="submission" date="2022-07" db="EMBL/GenBank/DDBJ databases">
        <title>Complete Genome Sequence of the Radioresistant Bacterium Deinococcus aetherius ST0316, Isolated from the Air Dust collected in Lower Stratosphere above Japan.</title>
        <authorList>
            <person name="Satoh K."/>
            <person name="Hagiwara K."/>
            <person name="Katsumata K."/>
            <person name="Kubo A."/>
            <person name="Yokobori S."/>
            <person name="Yamagishi A."/>
            <person name="Oono Y."/>
            <person name="Narumi I."/>
        </authorList>
    </citation>
    <scope>NUCLEOTIDE SEQUENCE</scope>
    <source>
        <strain evidence="14">ST0316</strain>
    </source>
</reference>
<keyword evidence="6 11" id="KW-0812">Transmembrane</keyword>